<evidence type="ECO:0000313" key="7">
    <source>
        <dbReference type="RefSeq" id="XP_029639525.1"/>
    </source>
</evidence>
<dbReference type="KEGG" id="osn:115214466"/>
<dbReference type="GO" id="GO:0016279">
    <property type="term" value="F:protein-lysine N-methyltransferase activity"/>
    <property type="evidence" value="ECO:0007669"/>
    <property type="project" value="TreeGrafter"/>
</dbReference>
<dbReference type="InterPro" id="IPR050078">
    <property type="entry name" value="Ribosomal_L11_MeTrfase_PrmA"/>
</dbReference>
<evidence type="ECO:0000256" key="2">
    <source>
        <dbReference type="ARBA" id="ARBA00022679"/>
    </source>
</evidence>
<keyword evidence="2" id="KW-0808">Transferase</keyword>
<proteinExistence type="inferred from homology"/>
<dbReference type="CDD" id="cd02440">
    <property type="entry name" value="AdoMet_MTases"/>
    <property type="match status" value="1"/>
</dbReference>
<dbReference type="PANTHER" id="PTHR43648:SF1">
    <property type="entry name" value="ELECTRON TRANSFER FLAVOPROTEIN BETA SUBUNIT LYSINE METHYLTRANSFERASE"/>
    <property type="match status" value="1"/>
</dbReference>
<dbReference type="Proteomes" id="UP000515154">
    <property type="component" value="Linkage group LG7"/>
</dbReference>
<comment type="similarity">
    <text evidence="3">Belongs to the methyltransferase superfamily. ETFBKMT family.</text>
</comment>
<gene>
    <name evidence="7" type="primary">LOC115214466</name>
</gene>
<reference evidence="7" key="1">
    <citation type="submission" date="2025-08" db="UniProtKB">
        <authorList>
            <consortium name="RefSeq"/>
        </authorList>
    </citation>
    <scope>IDENTIFICATION</scope>
</reference>
<evidence type="ECO:0000256" key="5">
    <source>
        <dbReference type="ARBA" id="ARBA00042266"/>
    </source>
</evidence>
<organism evidence="6 7">
    <name type="scientific">Octopus sinensis</name>
    <name type="common">East Asian common octopus</name>
    <dbReference type="NCBI Taxonomy" id="2607531"/>
    <lineage>
        <taxon>Eukaryota</taxon>
        <taxon>Metazoa</taxon>
        <taxon>Spiralia</taxon>
        <taxon>Lophotrochozoa</taxon>
        <taxon>Mollusca</taxon>
        <taxon>Cephalopoda</taxon>
        <taxon>Coleoidea</taxon>
        <taxon>Octopodiformes</taxon>
        <taxon>Octopoda</taxon>
        <taxon>Incirrata</taxon>
        <taxon>Octopodidae</taxon>
        <taxon>Octopus</taxon>
    </lineage>
</organism>
<dbReference type="InterPro" id="IPR029063">
    <property type="entry name" value="SAM-dependent_MTases_sf"/>
</dbReference>
<dbReference type="AlphaFoldDB" id="A0A6P7SMK8"/>
<evidence type="ECO:0000256" key="4">
    <source>
        <dbReference type="ARBA" id="ARBA00041867"/>
    </source>
</evidence>
<dbReference type="GO" id="GO:0005759">
    <property type="term" value="C:mitochondrial matrix"/>
    <property type="evidence" value="ECO:0007669"/>
    <property type="project" value="TreeGrafter"/>
</dbReference>
<keyword evidence="1" id="KW-0489">Methyltransferase</keyword>
<name>A0A6P7SMK8_9MOLL</name>
<dbReference type="GO" id="GO:0032259">
    <property type="term" value="P:methylation"/>
    <property type="evidence" value="ECO:0007669"/>
    <property type="project" value="UniProtKB-KW"/>
</dbReference>
<dbReference type="Gene3D" id="3.40.50.150">
    <property type="entry name" value="Vaccinia Virus protein VP39"/>
    <property type="match status" value="1"/>
</dbReference>
<evidence type="ECO:0000256" key="1">
    <source>
        <dbReference type="ARBA" id="ARBA00022603"/>
    </source>
</evidence>
<dbReference type="SUPFAM" id="SSF53335">
    <property type="entry name" value="S-adenosyl-L-methionine-dependent methyltransferases"/>
    <property type="match status" value="1"/>
</dbReference>
<protein>
    <recommendedName>
        <fullName evidence="5">ETFB lysine methyltransferase</fullName>
    </recommendedName>
    <alternativeName>
        <fullName evidence="4">Protein N-lysine methyltransferase METTL20</fullName>
    </alternativeName>
</protein>
<keyword evidence="6" id="KW-1185">Reference proteome</keyword>
<dbReference type="PANTHER" id="PTHR43648">
    <property type="entry name" value="ELECTRON TRANSFER FLAVOPROTEIN BETA SUBUNIT LYSINE METHYLTRANSFERASE"/>
    <property type="match status" value="1"/>
</dbReference>
<accession>A0A6P7SMK8</accession>
<evidence type="ECO:0000313" key="6">
    <source>
        <dbReference type="Proteomes" id="UP000515154"/>
    </source>
</evidence>
<sequence length="261" mass="29835">MNVSVSRYFYLRKNWRIVSFKKFYRKLSFISSTDRNPDRLYSLIKKLTEISTDHLTPEIQLRLITSDCYLWHSKVEDCLFSDPYWAFYWPGGQSLARFLLDNSGIIKHQSVLDLGSGCGALAIVSKLLGASHVVANDIDPVAIAAIRMNSALNNVTVNTDNRNLFHEKTLSTNVVLLGDMLYDIGLTVNVARWMKNLPNNTLVLIGDPGRSESHLYLSKMNFKKVVEYELTPTAKMENNGIHSSSVWIWERWRASPFVEKI</sequence>
<evidence type="ECO:0000256" key="3">
    <source>
        <dbReference type="ARBA" id="ARBA00037932"/>
    </source>
</evidence>
<dbReference type="RefSeq" id="XP_029639525.1">
    <property type="nucleotide sequence ID" value="XM_029783665.2"/>
</dbReference>
<dbReference type="Pfam" id="PF06325">
    <property type="entry name" value="PrmA"/>
    <property type="match status" value="1"/>
</dbReference>